<sequence length="130" mass="14767">MFWGPGVRSSFRGIAGKLFKEEIIRSSPRKSARRVRIRGSSEMASDDKEDVDDCTVCLLNVHWNGAELAASVGELAWREIARYRVGVRRNHRERKGHSEETARRYQHAGSIKGHLLTGYAEDLFIPPPTF</sequence>
<name>A0A183GN83_HELPZ</name>
<protein>
    <submittedName>
        <fullName evidence="1 3">Uncharacterized protein</fullName>
    </submittedName>
</protein>
<reference evidence="3" key="2">
    <citation type="submission" date="2019-09" db="UniProtKB">
        <authorList>
            <consortium name="WormBaseParasite"/>
        </authorList>
    </citation>
    <scope>IDENTIFICATION</scope>
</reference>
<dbReference type="WBParaSite" id="HPBE_0002415301-mRNA-1">
    <property type="protein sequence ID" value="HPBE_0002415301-mRNA-1"/>
    <property type="gene ID" value="HPBE_0002415301"/>
</dbReference>
<gene>
    <name evidence="1" type="ORF">HPBE_LOCUS24152</name>
</gene>
<dbReference type="AlphaFoldDB" id="A0A183GN83"/>
<dbReference type="Proteomes" id="UP000050761">
    <property type="component" value="Unassembled WGS sequence"/>
</dbReference>
<accession>A0A3P8DHV3</accession>
<evidence type="ECO:0000313" key="1">
    <source>
        <dbReference type="EMBL" id="VDP43160.1"/>
    </source>
</evidence>
<dbReference type="EMBL" id="UZAH01035917">
    <property type="protein sequence ID" value="VDP43160.1"/>
    <property type="molecule type" value="Genomic_DNA"/>
</dbReference>
<accession>A0A183GN83</accession>
<reference evidence="1 2" key="1">
    <citation type="submission" date="2018-11" db="EMBL/GenBank/DDBJ databases">
        <authorList>
            <consortium name="Pathogen Informatics"/>
        </authorList>
    </citation>
    <scope>NUCLEOTIDE SEQUENCE [LARGE SCALE GENOMIC DNA]</scope>
</reference>
<organism evidence="2 3">
    <name type="scientific">Heligmosomoides polygyrus</name>
    <name type="common">Parasitic roundworm</name>
    <dbReference type="NCBI Taxonomy" id="6339"/>
    <lineage>
        <taxon>Eukaryota</taxon>
        <taxon>Metazoa</taxon>
        <taxon>Ecdysozoa</taxon>
        <taxon>Nematoda</taxon>
        <taxon>Chromadorea</taxon>
        <taxon>Rhabditida</taxon>
        <taxon>Rhabditina</taxon>
        <taxon>Rhabditomorpha</taxon>
        <taxon>Strongyloidea</taxon>
        <taxon>Heligmosomidae</taxon>
        <taxon>Heligmosomoides</taxon>
    </lineage>
</organism>
<proteinExistence type="predicted"/>
<evidence type="ECO:0000313" key="3">
    <source>
        <dbReference type="WBParaSite" id="HPBE_0002415301-mRNA-1"/>
    </source>
</evidence>
<evidence type="ECO:0000313" key="2">
    <source>
        <dbReference type="Proteomes" id="UP000050761"/>
    </source>
</evidence>
<keyword evidence="2" id="KW-1185">Reference proteome</keyword>